<accession>A0AAQ1L2L5</accession>
<evidence type="ECO:0000313" key="2">
    <source>
        <dbReference type="EMBL" id="QIX92138.1"/>
    </source>
</evidence>
<dbReference type="Proteomes" id="UP000501069">
    <property type="component" value="Chromosome"/>
</dbReference>
<sequence length="46" mass="5404">MALNQEVMASNQETTEPNRQPRDRKAAETEAARLKGQETRRRNYEK</sequence>
<dbReference type="AlphaFoldDB" id="A0AAQ1L2L5"/>
<feature type="compositionally biased region" description="Polar residues" evidence="1">
    <location>
        <begin position="7"/>
        <end position="18"/>
    </location>
</feature>
<dbReference type="EMBL" id="CP050964">
    <property type="protein sequence ID" value="QIX92138.1"/>
    <property type="molecule type" value="Genomic_DNA"/>
</dbReference>
<evidence type="ECO:0000313" key="3">
    <source>
        <dbReference type="Proteomes" id="UP000501069"/>
    </source>
</evidence>
<evidence type="ECO:0000256" key="1">
    <source>
        <dbReference type="SAM" id="MobiDB-lite"/>
    </source>
</evidence>
<gene>
    <name evidence="2" type="ORF">FOC47_17295</name>
</gene>
<organism evidence="2 3">
    <name type="scientific">Enterocloster clostridioformis</name>
    <dbReference type="NCBI Taxonomy" id="1531"/>
    <lineage>
        <taxon>Bacteria</taxon>
        <taxon>Bacillati</taxon>
        <taxon>Bacillota</taxon>
        <taxon>Clostridia</taxon>
        <taxon>Lachnospirales</taxon>
        <taxon>Lachnospiraceae</taxon>
        <taxon>Enterocloster</taxon>
    </lineage>
</organism>
<feature type="compositionally biased region" description="Basic and acidic residues" evidence="1">
    <location>
        <begin position="19"/>
        <end position="46"/>
    </location>
</feature>
<protein>
    <submittedName>
        <fullName evidence="2">Uncharacterized protein</fullName>
    </submittedName>
</protein>
<proteinExistence type="predicted"/>
<name>A0AAQ1L2L5_9FIRM</name>
<feature type="region of interest" description="Disordered" evidence="1">
    <location>
        <begin position="1"/>
        <end position="46"/>
    </location>
</feature>
<reference evidence="2 3" key="1">
    <citation type="submission" date="2019-11" db="EMBL/GenBank/DDBJ databases">
        <title>FDA dAtabase for Regulatory Grade micrObial Sequences (FDA-ARGOS): Supporting development and validation of Infectious Disease Dx tests.</title>
        <authorList>
            <person name="Turner S."/>
            <person name="Byrd R."/>
            <person name="Tallon L."/>
            <person name="Sadzewicz L."/>
            <person name="Vavikolanu K."/>
            <person name="Mehta A."/>
            <person name="Aluvathingal J."/>
            <person name="Nadendla S."/>
            <person name="Myers T."/>
            <person name="Yan Y."/>
            <person name="Sichtig H."/>
        </authorList>
    </citation>
    <scope>NUCLEOTIDE SEQUENCE [LARGE SCALE GENOMIC DNA]</scope>
    <source>
        <strain evidence="2 3">FDAARGOS_739</strain>
    </source>
</reference>